<comment type="similarity">
    <text evidence="2">Belongs to the EspG family.</text>
</comment>
<dbReference type="Pfam" id="PF14011">
    <property type="entry name" value="ESX-1_EspG"/>
    <property type="match status" value="1"/>
</dbReference>
<dbReference type="EMBL" id="JAEMNV010000002">
    <property type="protein sequence ID" value="MBJ8338583.1"/>
    <property type="molecule type" value="Genomic_DNA"/>
</dbReference>
<dbReference type="Proteomes" id="UP000655868">
    <property type="component" value="Unassembled WGS sequence"/>
</dbReference>
<keyword evidence="6" id="KW-1185">Reference proteome</keyword>
<keyword evidence="4" id="KW-0143">Chaperone</keyword>
<evidence type="ECO:0000256" key="2">
    <source>
        <dbReference type="ARBA" id="ARBA00006411"/>
    </source>
</evidence>
<reference evidence="5" key="1">
    <citation type="submission" date="2020-12" db="EMBL/GenBank/DDBJ databases">
        <title>Antrihabitans popcorni sp. nov. and Antrihabitans auranticaus sp. nov., isolated from a larva cave.</title>
        <authorList>
            <person name="Lee S.D."/>
            <person name="Kim I.S."/>
        </authorList>
    </citation>
    <scope>NUCLEOTIDE SEQUENCE</scope>
    <source>
        <strain evidence="5">YC3-6</strain>
    </source>
</reference>
<dbReference type="InterPro" id="IPR025734">
    <property type="entry name" value="EspG"/>
</dbReference>
<accession>A0A934U326</accession>
<evidence type="ECO:0000313" key="6">
    <source>
        <dbReference type="Proteomes" id="UP000655868"/>
    </source>
</evidence>
<name>A0A934U326_9NOCA</name>
<protein>
    <submittedName>
        <fullName evidence="5">ESX secretion-associated protein EspG</fullName>
    </submittedName>
</protein>
<comment type="subcellular location">
    <subcellularLocation>
        <location evidence="1">Cytoplasm</location>
    </subcellularLocation>
</comment>
<keyword evidence="3" id="KW-0963">Cytoplasm</keyword>
<sequence>MTISETDRAAATLDEDQLLTLAGKLNIETLPLALDIRNRHESLAKLRAARDHATKRLVEFGYLDDEGEVEDDTAVALYTLAQPDSQIAMRYYTESGVVRVCLARRGFQHAVATKSDDGIVVRTTWADEDGPSLAKPFVAALATMEAANIASFSAPSRTLQERLDPGSASSDYSQTFYGLGMAERDAVEFGLAMAQCHAKAEIVAYSHHDGITTQSSGAIAIYDTAKGRIVASPGISPDREVWSTFAPGTDFRIAQAMLALVESLPGGRWMP</sequence>
<evidence type="ECO:0000256" key="3">
    <source>
        <dbReference type="ARBA" id="ARBA00022490"/>
    </source>
</evidence>
<evidence type="ECO:0000256" key="1">
    <source>
        <dbReference type="ARBA" id="ARBA00004496"/>
    </source>
</evidence>
<organism evidence="5 6">
    <name type="scientific">Antrihabitans stalagmiti</name>
    <dbReference type="NCBI Taxonomy" id="2799499"/>
    <lineage>
        <taxon>Bacteria</taxon>
        <taxon>Bacillati</taxon>
        <taxon>Actinomycetota</taxon>
        <taxon>Actinomycetes</taxon>
        <taxon>Mycobacteriales</taxon>
        <taxon>Nocardiaceae</taxon>
        <taxon>Antrihabitans</taxon>
    </lineage>
</organism>
<dbReference type="RefSeq" id="WP_199703254.1">
    <property type="nucleotide sequence ID" value="NZ_JAEMNV010000002.1"/>
</dbReference>
<proteinExistence type="inferred from homology"/>
<comment type="caution">
    <text evidence="5">The sequence shown here is derived from an EMBL/GenBank/DDBJ whole genome shotgun (WGS) entry which is preliminary data.</text>
</comment>
<evidence type="ECO:0000313" key="5">
    <source>
        <dbReference type="EMBL" id="MBJ8338583.1"/>
    </source>
</evidence>
<evidence type="ECO:0000256" key="4">
    <source>
        <dbReference type="ARBA" id="ARBA00023186"/>
    </source>
</evidence>
<gene>
    <name evidence="5" type="ORF">JGU71_06780</name>
</gene>
<dbReference type="AlphaFoldDB" id="A0A934U326"/>